<evidence type="ECO:0000256" key="1">
    <source>
        <dbReference type="SAM" id="MobiDB-lite"/>
    </source>
</evidence>
<proteinExistence type="predicted"/>
<dbReference type="InterPro" id="IPR011335">
    <property type="entry name" value="Restrct_endonuc-II-like"/>
</dbReference>
<keyword evidence="3" id="KW-1185">Reference proteome</keyword>
<dbReference type="SUPFAM" id="SSF52980">
    <property type="entry name" value="Restriction endonuclease-like"/>
    <property type="match status" value="1"/>
</dbReference>
<keyword evidence="2" id="KW-0540">Nuclease</keyword>
<evidence type="ECO:0000313" key="2">
    <source>
        <dbReference type="EMBL" id="MBO0607568.1"/>
    </source>
</evidence>
<name>A0ABS3I3J8_9MICO</name>
<keyword evidence="2" id="KW-0378">Hydrolase</keyword>
<dbReference type="EMBL" id="JAFMPK010000009">
    <property type="protein sequence ID" value="MBO0607568.1"/>
    <property type="molecule type" value="Genomic_DNA"/>
</dbReference>
<organism evidence="2 3">
    <name type="scientific">Myceligenerans salitolerans</name>
    <dbReference type="NCBI Taxonomy" id="1230528"/>
    <lineage>
        <taxon>Bacteria</taxon>
        <taxon>Bacillati</taxon>
        <taxon>Actinomycetota</taxon>
        <taxon>Actinomycetes</taxon>
        <taxon>Micrococcales</taxon>
        <taxon>Promicromonosporaceae</taxon>
        <taxon>Myceligenerans</taxon>
    </lineage>
</organism>
<sequence>MTQPSFDHDTSGSRRVDDSTEALAESPVLLAQERREFHASLLASGTLTVDRNGVPSNADKQNSRSVMWAQAIANKLKVETVNERAAGQTSGNTFEDAVAAYLNSSFPALSALRPGDWDIRKITGRNASGVSQFEQYRHLADLDRAVKADPMLRASLGNAYVVAPDVIIARNPVSDAVLNAGTLLVDESVATHASLRCSVQPDPILHSVVSCKWTLRSDRAQNARTEALNLIRNRKGQVPHIVVVTGEPTLSRISSLALGTGDIDTVYHFALYELETAVRDSGDDEHIALLDSMVDGRRLKDISDLPLDLAI</sequence>
<comment type="caution">
    <text evidence="2">The sequence shown here is derived from an EMBL/GenBank/DDBJ whole genome shotgun (WGS) entry which is preliminary data.</text>
</comment>
<dbReference type="Pfam" id="PF09015">
    <property type="entry name" value="NgoMIV_restric"/>
    <property type="match status" value="1"/>
</dbReference>
<dbReference type="InterPro" id="IPR015105">
    <property type="entry name" value="NgoMIV"/>
</dbReference>
<feature type="region of interest" description="Disordered" evidence="1">
    <location>
        <begin position="1"/>
        <end position="21"/>
    </location>
</feature>
<dbReference type="Proteomes" id="UP000664617">
    <property type="component" value="Unassembled WGS sequence"/>
</dbReference>
<keyword evidence="2" id="KW-0255">Endonuclease</keyword>
<feature type="compositionally biased region" description="Basic and acidic residues" evidence="1">
    <location>
        <begin position="1"/>
        <end position="18"/>
    </location>
</feature>
<gene>
    <name evidence="2" type="ORF">J0911_00820</name>
</gene>
<evidence type="ECO:0000313" key="3">
    <source>
        <dbReference type="Proteomes" id="UP000664617"/>
    </source>
</evidence>
<dbReference type="CDD" id="cd22340">
    <property type="entry name" value="NgoMIV-like"/>
    <property type="match status" value="1"/>
</dbReference>
<reference evidence="2 3" key="1">
    <citation type="submission" date="2021-03" db="EMBL/GenBank/DDBJ databases">
        <authorList>
            <person name="Xin L."/>
        </authorList>
    </citation>
    <scope>NUCLEOTIDE SEQUENCE [LARGE SCALE GENOMIC DNA]</scope>
    <source>
        <strain evidence="2 3">XHU 5031</strain>
    </source>
</reference>
<dbReference type="GO" id="GO:0004519">
    <property type="term" value="F:endonuclease activity"/>
    <property type="evidence" value="ECO:0007669"/>
    <property type="project" value="UniProtKB-KW"/>
</dbReference>
<protein>
    <submittedName>
        <fullName evidence="2">Restriction endonuclease</fullName>
    </submittedName>
</protein>
<dbReference type="Gene3D" id="3.40.50.10010">
    <property type="entry name" value="Type-2 restriction enzyme NgoMIV"/>
    <property type="match status" value="1"/>
</dbReference>
<accession>A0ABS3I3J8</accession>
<reference evidence="3" key="2">
    <citation type="submission" date="2023-07" db="EMBL/GenBank/DDBJ databases">
        <title>Myceligenerans salitolerans sp. nov., a halotolerant actinomycete isolated from a salt lake in Xinjiang, China.</title>
        <authorList>
            <person name="Guan T."/>
        </authorList>
    </citation>
    <scope>NUCLEOTIDE SEQUENCE [LARGE SCALE GENOMIC DNA]</scope>
    <source>
        <strain evidence="3">XHU 5031</strain>
    </source>
</reference>
<dbReference type="InterPro" id="IPR037083">
    <property type="entry name" value="NgoMIV_sf"/>
</dbReference>
<dbReference type="RefSeq" id="WP_207273496.1">
    <property type="nucleotide sequence ID" value="NZ_JAFMPK010000009.1"/>
</dbReference>